<protein>
    <submittedName>
        <fullName evidence="1">Uncharacterized protein</fullName>
    </submittedName>
</protein>
<evidence type="ECO:0000313" key="1">
    <source>
        <dbReference type="EMBL" id="MFD1038347.1"/>
    </source>
</evidence>
<accession>A0ABW3LL09</accession>
<organism evidence="1 2">
    <name type="scientific">Virgibacillus byunsanensis</name>
    <dbReference type="NCBI Taxonomy" id="570945"/>
    <lineage>
        <taxon>Bacteria</taxon>
        <taxon>Bacillati</taxon>
        <taxon>Bacillota</taxon>
        <taxon>Bacilli</taxon>
        <taxon>Bacillales</taxon>
        <taxon>Bacillaceae</taxon>
        <taxon>Virgibacillus</taxon>
    </lineage>
</organism>
<dbReference type="Proteomes" id="UP001597040">
    <property type="component" value="Unassembled WGS sequence"/>
</dbReference>
<dbReference type="RefSeq" id="WP_390361222.1">
    <property type="nucleotide sequence ID" value="NZ_JBHTKJ010000016.1"/>
</dbReference>
<dbReference type="EMBL" id="JBHTKJ010000016">
    <property type="protein sequence ID" value="MFD1038347.1"/>
    <property type="molecule type" value="Genomic_DNA"/>
</dbReference>
<keyword evidence="2" id="KW-1185">Reference proteome</keyword>
<evidence type="ECO:0000313" key="2">
    <source>
        <dbReference type="Proteomes" id="UP001597040"/>
    </source>
</evidence>
<gene>
    <name evidence="1" type="ORF">ACFQ3N_07980</name>
</gene>
<sequence length="40" mass="4681">MRSVFPERVKAPTIISSYVAFYINYEDEKATMRAKTPLKK</sequence>
<proteinExistence type="predicted"/>
<name>A0ABW3LL09_9BACI</name>
<reference evidence="2" key="1">
    <citation type="journal article" date="2019" name="Int. J. Syst. Evol. Microbiol.">
        <title>The Global Catalogue of Microorganisms (GCM) 10K type strain sequencing project: providing services to taxonomists for standard genome sequencing and annotation.</title>
        <authorList>
            <consortium name="The Broad Institute Genomics Platform"/>
            <consortium name="The Broad Institute Genome Sequencing Center for Infectious Disease"/>
            <person name="Wu L."/>
            <person name="Ma J."/>
        </authorList>
    </citation>
    <scope>NUCLEOTIDE SEQUENCE [LARGE SCALE GENOMIC DNA]</scope>
    <source>
        <strain evidence="2">CCUG 56754</strain>
    </source>
</reference>
<comment type="caution">
    <text evidence="1">The sequence shown here is derived from an EMBL/GenBank/DDBJ whole genome shotgun (WGS) entry which is preliminary data.</text>
</comment>